<feature type="domain" description="DinB-like" evidence="1">
    <location>
        <begin position="34"/>
        <end position="171"/>
    </location>
</feature>
<reference evidence="2 3" key="1">
    <citation type="submission" date="2018-03" db="EMBL/GenBank/DDBJ databases">
        <title>Genomic Encyclopedia of Archaeal and Bacterial Type Strains, Phase II (KMG-II): from individual species to whole genera.</title>
        <authorList>
            <person name="Goeker M."/>
        </authorList>
    </citation>
    <scope>NUCLEOTIDE SEQUENCE [LARGE SCALE GENOMIC DNA]</scope>
    <source>
        <strain evidence="2 3">DSM 28354</strain>
    </source>
</reference>
<evidence type="ECO:0000313" key="3">
    <source>
        <dbReference type="Proteomes" id="UP000238375"/>
    </source>
</evidence>
<dbReference type="Gene3D" id="1.20.120.450">
    <property type="entry name" value="dinb family like domain"/>
    <property type="match status" value="1"/>
</dbReference>
<dbReference type="RefSeq" id="WP_245882169.1">
    <property type="nucleotide sequence ID" value="NZ_PVTE01000001.1"/>
</dbReference>
<proteinExistence type="predicted"/>
<evidence type="ECO:0000259" key="1">
    <source>
        <dbReference type="Pfam" id="PF12867"/>
    </source>
</evidence>
<keyword evidence="3" id="KW-1185">Reference proteome</keyword>
<sequence length="177" mass="20089">MTTEPIDPLRFPIGPWQPQETYTLADIRQLVDQIRTLPDVYALVLNNATPDDLQKQYRPGSWTVQQLVHHVADMHLLHFFRLKNALVEPGTTTLMVDMNGWAALPEAQNAPISDSVTMLYGVHRRIAFLAGSLQPEELAVTYYHPVRARTLTIPQALSMTVWHGEHHLAHIRLAMQA</sequence>
<gene>
    <name evidence="2" type="ORF">CLV58_101305</name>
</gene>
<dbReference type="Proteomes" id="UP000238375">
    <property type="component" value="Unassembled WGS sequence"/>
</dbReference>
<dbReference type="EMBL" id="PVTE01000001">
    <property type="protein sequence ID" value="PRY47239.1"/>
    <property type="molecule type" value="Genomic_DNA"/>
</dbReference>
<name>A0A2T0TNN8_9BACT</name>
<accession>A0A2T0TNN8</accession>
<comment type="caution">
    <text evidence="2">The sequence shown here is derived from an EMBL/GenBank/DDBJ whole genome shotgun (WGS) entry which is preliminary data.</text>
</comment>
<dbReference type="Pfam" id="PF12867">
    <property type="entry name" value="DinB_2"/>
    <property type="match status" value="1"/>
</dbReference>
<dbReference type="InterPro" id="IPR024775">
    <property type="entry name" value="DinB-like"/>
</dbReference>
<dbReference type="AlphaFoldDB" id="A0A2T0TNN8"/>
<dbReference type="SUPFAM" id="SSF109854">
    <property type="entry name" value="DinB/YfiT-like putative metalloenzymes"/>
    <property type="match status" value="1"/>
</dbReference>
<organism evidence="2 3">
    <name type="scientific">Spirosoma oryzae</name>
    <dbReference type="NCBI Taxonomy" id="1469603"/>
    <lineage>
        <taxon>Bacteria</taxon>
        <taxon>Pseudomonadati</taxon>
        <taxon>Bacteroidota</taxon>
        <taxon>Cytophagia</taxon>
        <taxon>Cytophagales</taxon>
        <taxon>Cytophagaceae</taxon>
        <taxon>Spirosoma</taxon>
    </lineage>
</organism>
<evidence type="ECO:0000313" key="2">
    <source>
        <dbReference type="EMBL" id="PRY47239.1"/>
    </source>
</evidence>
<protein>
    <submittedName>
        <fullName evidence="2">DinB family protein</fullName>
    </submittedName>
</protein>
<dbReference type="InterPro" id="IPR034660">
    <property type="entry name" value="DinB/YfiT-like"/>
</dbReference>